<reference evidence="3" key="1">
    <citation type="submission" date="2024-04" db="EMBL/GenBank/DDBJ databases">
        <authorList>
            <person name="Shaw F."/>
            <person name="Minotto A."/>
        </authorList>
    </citation>
    <scope>NUCLEOTIDE SEQUENCE [LARGE SCALE GENOMIC DNA]</scope>
</reference>
<evidence type="ECO:0000313" key="2">
    <source>
        <dbReference type="EMBL" id="CAL1713352.1"/>
    </source>
</evidence>
<sequence>MTLSLNSTHFLIAGSASDTVLKMATRVPPSLDVIHKSDVTFSISATMDGSPTIGKDLKESALALYLVNFLQSHSGQLGLSNVSELYLDESDGRTKFTVSSCSQLDPEDCTLYLTLLSIDLSFSCRSIPGNHVEDPLLAINPFASHAYLPFMSVLGNVFYRFITHHLIARYPLIFGSCCNKINAELPLLPSICRSLLNIVDRSADPTFRKRARKALKKLNSQYIDIIAANLAALSRYLGLSNEDLEGFPDPERTLTREQMLHRSLVTFLKHRIKPFRFKPLPTLSSTYTAAVFDLVPDTSSQSTVDEAPLTPAELEHTESPSLTLDIDNPFDYGDEDEEKFDEYLDASDNDLPLNVLDDDNSDEILDDDIFIHDVPTDDFLEDLDLPASPIPLLEDELIWLPEQELDDSGSVEAVGTPPELADDLWQNHDMLDFATNEDCADELMSFLGEEHFELCGFD</sequence>
<organism evidence="2 3">
    <name type="scientific">Somion occarium</name>
    <dbReference type="NCBI Taxonomy" id="3059160"/>
    <lineage>
        <taxon>Eukaryota</taxon>
        <taxon>Fungi</taxon>
        <taxon>Dikarya</taxon>
        <taxon>Basidiomycota</taxon>
        <taxon>Agaricomycotina</taxon>
        <taxon>Agaricomycetes</taxon>
        <taxon>Polyporales</taxon>
        <taxon>Cerrenaceae</taxon>
        <taxon>Somion</taxon>
    </lineage>
</organism>
<dbReference type="Proteomes" id="UP001497453">
    <property type="component" value="Chromosome 7"/>
</dbReference>
<evidence type="ECO:0000313" key="3">
    <source>
        <dbReference type="Proteomes" id="UP001497453"/>
    </source>
</evidence>
<feature type="region of interest" description="Disordered" evidence="1">
    <location>
        <begin position="300"/>
        <end position="327"/>
    </location>
</feature>
<name>A0ABP1E293_9APHY</name>
<proteinExistence type="predicted"/>
<dbReference type="EMBL" id="OZ037950">
    <property type="protein sequence ID" value="CAL1713352.1"/>
    <property type="molecule type" value="Genomic_DNA"/>
</dbReference>
<evidence type="ECO:0000256" key="1">
    <source>
        <dbReference type="SAM" id="MobiDB-lite"/>
    </source>
</evidence>
<accession>A0ABP1E293</accession>
<keyword evidence="3" id="KW-1185">Reference proteome</keyword>
<protein>
    <submittedName>
        <fullName evidence="2">Uncharacterized protein</fullName>
    </submittedName>
</protein>
<gene>
    <name evidence="2" type="ORF">GFSPODELE1_LOCUS9265</name>
</gene>